<dbReference type="PANTHER" id="PTHR24320">
    <property type="entry name" value="RETINOL DEHYDROGENASE"/>
    <property type="match status" value="1"/>
</dbReference>
<dbReference type="Gene3D" id="3.40.50.720">
    <property type="entry name" value="NAD(P)-binding Rossmann-like Domain"/>
    <property type="match status" value="1"/>
</dbReference>
<dbReference type="AlphaFoldDB" id="A0A0P7U120"/>
<dbReference type="EMBL" id="JARO02010916">
    <property type="protein sequence ID" value="KPP60298.1"/>
    <property type="molecule type" value="Genomic_DNA"/>
</dbReference>
<keyword evidence="2" id="KW-0521">NADP</keyword>
<evidence type="ECO:0000256" key="2">
    <source>
        <dbReference type="ARBA" id="ARBA00022857"/>
    </source>
</evidence>
<dbReference type="PANTHER" id="PTHR24320:SF282">
    <property type="entry name" value="WW DOMAIN-CONTAINING OXIDOREDUCTASE"/>
    <property type="match status" value="1"/>
</dbReference>
<evidence type="ECO:0000256" key="1">
    <source>
        <dbReference type="ARBA" id="ARBA00006484"/>
    </source>
</evidence>
<evidence type="ECO:0000313" key="4">
    <source>
        <dbReference type="EMBL" id="KPP60298.1"/>
    </source>
</evidence>
<dbReference type="InterPro" id="IPR036291">
    <property type="entry name" value="NAD(P)-bd_dom_sf"/>
</dbReference>
<evidence type="ECO:0000256" key="3">
    <source>
        <dbReference type="ARBA" id="ARBA00023002"/>
    </source>
</evidence>
<sequence length="221" mass="24945">MRPLHILVCNAAVCTQPWKLTEDGLESTFQICHLGHFYLVQCLQDVLRRSAPARVVVVSSESHRFTDLVDSFGKVDLTLLSPPKNKYWSMLAYNRAKLCNILFSNELNRRLSPHGITSNALHPGNMMYTSLHRSWWLMTLLFTLARPFTKSMCFAESHILEKVFSGSWIHNAVAVLLSFGGAHTPLKVGFGFQDTSVSSRPALHFLTSLFCKPEDMDIPCC</sequence>
<dbReference type="GO" id="GO:0016491">
    <property type="term" value="F:oxidoreductase activity"/>
    <property type="evidence" value="ECO:0007669"/>
    <property type="project" value="UniProtKB-KW"/>
</dbReference>
<organism evidence="4 5">
    <name type="scientific">Scleropages formosus</name>
    <name type="common">Asian bonytongue</name>
    <name type="synonym">Osteoglossum formosum</name>
    <dbReference type="NCBI Taxonomy" id="113540"/>
    <lineage>
        <taxon>Eukaryota</taxon>
        <taxon>Metazoa</taxon>
        <taxon>Chordata</taxon>
        <taxon>Craniata</taxon>
        <taxon>Vertebrata</taxon>
        <taxon>Euteleostomi</taxon>
        <taxon>Actinopterygii</taxon>
        <taxon>Neopterygii</taxon>
        <taxon>Teleostei</taxon>
        <taxon>Osteoglossocephala</taxon>
        <taxon>Osteoglossomorpha</taxon>
        <taxon>Osteoglossiformes</taxon>
        <taxon>Osteoglossidae</taxon>
        <taxon>Scleropages</taxon>
    </lineage>
</organism>
<accession>A0A0P7U120</accession>
<comment type="caution">
    <text evidence="4">The sequence shown here is derived from an EMBL/GenBank/DDBJ whole genome shotgun (WGS) entry which is preliminary data.</text>
</comment>
<evidence type="ECO:0000313" key="5">
    <source>
        <dbReference type="Proteomes" id="UP000034805"/>
    </source>
</evidence>
<dbReference type="Proteomes" id="UP000034805">
    <property type="component" value="Unassembled WGS sequence"/>
</dbReference>
<dbReference type="STRING" id="113540.ENSSFOP00015011369"/>
<protein>
    <recommendedName>
        <fullName evidence="6">WW domain-containing oxidoreductase-like</fullName>
    </recommendedName>
</protein>
<reference evidence="4 5" key="1">
    <citation type="submission" date="2015-08" db="EMBL/GenBank/DDBJ databases">
        <title>The genome of the Asian arowana (Scleropages formosus).</title>
        <authorList>
            <person name="Tan M.H."/>
            <person name="Gan H.M."/>
            <person name="Croft L.J."/>
            <person name="Austin C.M."/>
        </authorList>
    </citation>
    <scope>NUCLEOTIDE SEQUENCE [LARGE SCALE GENOMIC DNA]</scope>
    <source>
        <strain evidence="4">Aro1</strain>
    </source>
</reference>
<evidence type="ECO:0008006" key="6">
    <source>
        <dbReference type="Google" id="ProtNLM"/>
    </source>
</evidence>
<keyword evidence="3" id="KW-0560">Oxidoreductase</keyword>
<gene>
    <name evidence="4" type="ORF">Z043_121713</name>
</gene>
<comment type="similarity">
    <text evidence="1">Belongs to the short-chain dehydrogenases/reductases (SDR) family.</text>
</comment>
<proteinExistence type="inferred from homology"/>
<dbReference type="SUPFAM" id="SSF51735">
    <property type="entry name" value="NAD(P)-binding Rossmann-fold domains"/>
    <property type="match status" value="1"/>
</dbReference>
<name>A0A0P7U120_SCLFO</name>